<evidence type="ECO:0000256" key="1">
    <source>
        <dbReference type="SAM" id="MobiDB-lite"/>
    </source>
</evidence>
<dbReference type="AlphaFoldDB" id="A0AAW0GVJ3"/>
<feature type="compositionally biased region" description="Polar residues" evidence="1">
    <location>
        <begin position="246"/>
        <end position="258"/>
    </location>
</feature>
<accession>A0AAW0GVJ3</accession>
<protein>
    <submittedName>
        <fullName evidence="2">Uncharacterized protein</fullName>
    </submittedName>
</protein>
<feature type="region of interest" description="Disordered" evidence="1">
    <location>
        <begin position="164"/>
        <end position="275"/>
    </location>
</feature>
<feature type="region of interest" description="Disordered" evidence="1">
    <location>
        <begin position="68"/>
        <end position="102"/>
    </location>
</feature>
<comment type="caution">
    <text evidence="2">The sequence shown here is derived from an EMBL/GenBank/DDBJ whole genome shotgun (WGS) entry which is preliminary data.</text>
</comment>
<dbReference type="EMBL" id="JASBNA010000003">
    <property type="protein sequence ID" value="KAK7693475.1"/>
    <property type="molecule type" value="Genomic_DNA"/>
</dbReference>
<feature type="compositionally biased region" description="Polar residues" evidence="1">
    <location>
        <begin position="70"/>
        <end position="86"/>
    </location>
</feature>
<proteinExistence type="predicted"/>
<sequence>MNPLKRPATEELLPLRARKVARRSYVTRHPVEEVELETLFERWNALAITGLNLVKEVCNALTQGWKCADDSNSNTQTRAPPSNPTHMPSPALPSKRPTLKPSTISISDETRKRKQLDIRIHHEVGEWSFKARLSRTRFPGRVDSPYYCNNSARLTVLDAWSPSFTAKRDPKRGRKKVDPRSHVPNPVNGVSPLNSTRPTVSDMPSPLPNRPIFPNRPTKPCTQQPFAGPSQPPPQWSKRSSPPLERSSNISTRSIPLFNSNDNNKASSSKEKRVPESRFFADATTIRSDLDAAFEKLENEVKRKGGMQKAHGRKYIFHPQDKKKVARNVVQPELHDEMDEMTEVLYKLKRASGYAGDYEEFKDWLSYNKKIHEAEAGSPLSPSHSFANLRKARLGESNRRHSDDFEFVRRALWRAKRTQETAPPPHCFTPSLSQLNALRKGKVAETTQSAQRNGNV</sequence>
<gene>
    <name evidence="2" type="ORF">QCA50_003043</name>
</gene>
<dbReference type="Proteomes" id="UP001385951">
    <property type="component" value="Unassembled WGS sequence"/>
</dbReference>
<evidence type="ECO:0000313" key="2">
    <source>
        <dbReference type="EMBL" id="KAK7693475.1"/>
    </source>
</evidence>
<keyword evidence="3" id="KW-1185">Reference proteome</keyword>
<organism evidence="2 3">
    <name type="scientific">Cerrena zonata</name>
    <dbReference type="NCBI Taxonomy" id="2478898"/>
    <lineage>
        <taxon>Eukaryota</taxon>
        <taxon>Fungi</taxon>
        <taxon>Dikarya</taxon>
        <taxon>Basidiomycota</taxon>
        <taxon>Agaricomycotina</taxon>
        <taxon>Agaricomycetes</taxon>
        <taxon>Polyporales</taxon>
        <taxon>Cerrenaceae</taxon>
        <taxon>Cerrena</taxon>
    </lineage>
</organism>
<name>A0AAW0GVJ3_9APHY</name>
<reference evidence="2 3" key="1">
    <citation type="submission" date="2022-09" db="EMBL/GenBank/DDBJ databases">
        <authorList>
            <person name="Palmer J.M."/>
        </authorList>
    </citation>
    <scope>NUCLEOTIDE SEQUENCE [LARGE SCALE GENOMIC DNA]</scope>
    <source>
        <strain evidence="2 3">DSM 7382</strain>
    </source>
</reference>
<evidence type="ECO:0000313" key="3">
    <source>
        <dbReference type="Proteomes" id="UP001385951"/>
    </source>
</evidence>